<feature type="compositionally biased region" description="Basic and acidic residues" evidence="1">
    <location>
        <begin position="16"/>
        <end position="92"/>
    </location>
</feature>
<proteinExistence type="predicted"/>
<protein>
    <recommendedName>
        <fullName evidence="3">CR-type domain-containing protein</fullName>
    </recommendedName>
</protein>
<evidence type="ECO:0000313" key="2">
    <source>
        <dbReference type="EMBL" id="CEM40270.1"/>
    </source>
</evidence>
<feature type="region of interest" description="Disordered" evidence="1">
    <location>
        <begin position="384"/>
        <end position="421"/>
    </location>
</feature>
<organism evidence="2">
    <name type="scientific">Chromera velia CCMP2878</name>
    <dbReference type="NCBI Taxonomy" id="1169474"/>
    <lineage>
        <taxon>Eukaryota</taxon>
        <taxon>Sar</taxon>
        <taxon>Alveolata</taxon>
        <taxon>Colpodellida</taxon>
        <taxon>Chromeraceae</taxon>
        <taxon>Chromera</taxon>
    </lineage>
</organism>
<accession>A0A0G4H8J3</accession>
<reference evidence="2" key="1">
    <citation type="submission" date="2014-11" db="EMBL/GenBank/DDBJ databases">
        <authorList>
            <person name="Otto D Thomas"/>
            <person name="Naeem Raeece"/>
        </authorList>
    </citation>
    <scope>NUCLEOTIDE SEQUENCE</scope>
</reference>
<dbReference type="VEuPathDB" id="CryptoDB:Cvel_25190"/>
<feature type="compositionally biased region" description="Acidic residues" evidence="1">
    <location>
        <begin position="396"/>
        <end position="405"/>
    </location>
</feature>
<feature type="compositionally biased region" description="Basic and acidic residues" evidence="1">
    <location>
        <begin position="385"/>
        <end position="395"/>
    </location>
</feature>
<evidence type="ECO:0008006" key="3">
    <source>
        <dbReference type="Google" id="ProtNLM"/>
    </source>
</evidence>
<sequence length="421" mass="46578">MNEGVSVTGPKGKRTFGKEVKESEPKRTSRKEVKESEPKRTSRKEVKGSEPKRTSRKEVKGSEPKRTSRKEVKESEPKRTSRKEVKESEPKKEKKIRRRDGIPVSVSSEQMGGGRGAEGEREENESRTVGVSESLRETAPVLRSALSASASGLPERVKGSGGGKNVGVVRNESHRQLHERGKNLSSRTGICEHGRRRRQCKECGGSSICEHGRQRHKCKECGGSSICEHGQARYYCKQCGGKGLCEHGRRRNTCKECGGSSVCEHGRDRYYCKECGGRGFCKHGRRRSKCSKCEPKREGNTKNAKKRGGGRAKNPFSVRTVALRASGVVEELLSDREKKTKKGQSSFPLWPTEDELIKSAEKLLMAGIGIGRSNKEEALMQTSRKLRDTVEQNEEKEGEDVEGGGEGECLGGPAFRDFLLG</sequence>
<dbReference type="EMBL" id="CDMZ01002005">
    <property type="protein sequence ID" value="CEM40270.1"/>
    <property type="molecule type" value="Genomic_DNA"/>
</dbReference>
<evidence type="ECO:0000256" key="1">
    <source>
        <dbReference type="SAM" id="MobiDB-lite"/>
    </source>
</evidence>
<feature type="region of interest" description="Disordered" evidence="1">
    <location>
        <begin position="1"/>
        <end position="138"/>
    </location>
</feature>
<feature type="region of interest" description="Disordered" evidence="1">
    <location>
        <begin position="295"/>
        <end position="314"/>
    </location>
</feature>
<name>A0A0G4H8J3_9ALVE</name>
<dbReference type="AlphaFoldDB" id="A0A0G4H8J3"/>
<gene>
    <name evidence="2" type="ORF">Cvel_25190</name>
</gene>